<reference evidence="2 3" key="1">
    <citation type="journal article" date="2014" name="Int. J. Syst. Evol. Microbiol.">
        <title>Complete genome sequence of Corynebacterium casei LMG S-19264T (=DSM 44701T), isolated from a smear-ripened cheese.</title>
        <authorList>
            <consortium name="US DOE Joint Genome Institute (JGI-PGF)"/>
            <person name="Walter F."/>
            <person name="Albersmeier A."/>
            <person name="Kalinowski J."/>
            <person name="Ruckert C."/>
        </authorList>
    </citation>
    <scope>NUCLEOTIDE SEQUENCE [LARGE SCALE GENOMIC DNA]</scope>
    <source>
        <strain evidence="2 3">JCM 4677</strain>
    </source>
</reference>
<dbReference type="Pfam" id="PF05368">
    <property type="entry name" value="NmrA"/>
    <property type="match status" value="1"/>
</dbReference>
<organism evidence="2 3">
    <name type="scientific">Streptomyces aurantiacus</name>
    <dbReference type="NCBI Taxonomy" id="47760"/>
    <lineage>
        <taxon>Bacteria</taxon>
        <taxon>Bacillati</taxon>
        <taxon>Actinomycetota</taxon>
        <taxon>Actinomycetes</taxon>
        <taxon>Kitasatosporales</taxon>
        <taxon>Streptomycetaceae</taxon>
        <taxon>Streptomyces</taxon>
        <taxon>Streptomyces aurantiacus group</taxon>
    </lineage>
</organism>
<dbReference type="PANTHER" id="PTHR43162:SF1">
    <property type="entry name" value="PRESTALK A DIFFERENTIATION PROTEIN A"/>
    <property type="match status" value="1"/>
</dbReference>
<accession>A0A7G1NZJ9</accession>
<keyword evidence="3" id="KW-1185">Reference proteome</keyword>
<sequence length="301" mass="32013">MIVVTAPTGHIGGQVVRTLLAAGTPVRVVVRDPARLAPDVAERIEIVRGSHRDPAVVAEAFAGADAVFWLVAADPRADGVDAAYSGFARAAVEAFRTQRVARVVGVSVLGRGTPEVKQSGAIAATLAMDDLIAATGVSYRALTMSYFMENTLWQAGPIRTEGVFYGPSLPDRSFPLVATRDIAAVAARLLRDDTWTGSGFGEVPVLGAEDLTHDEMAAVISEVLGRPVRYQRIPGEAYKANLMRNGYAEPIAQGLLDMALAKNNGLDAGVTRTPEFTTPTTFRQWCTDVLKPAVRKPAVDA</sequence>
<gene>
    <name evidence="2" type="ORF">GCM10017557_18560</name>
</gene>
<dbReference type="RefSeq" id="WP_190849930.1">
    <property type="nucleotide sequence ID" value="NZ_AP023440.1"/>
</dbReference>
<dbReference type="AlphaFoldDB" id="A0A7G1NZJ9"/>
<evidence type="ECO:0000313" key="3">
    <source>
        <dbReference type="Proteomes" id="UP000516444"/>
    </source>
</evidence>
<dbReference type="InterPro" id="IPR008030">
    <property type="entry name" value="NmrA-like"/>
</dbReference>
<dbReference type="Gene3D" id="3.90.25.10">
    <property type="entry name" value="UDP-galactose 4-epimerase, domain 1"/>
    <property type="match status" value="1"/>
</dbReference>
<feature type="domain" description="NmrA-like" evidence="1">
    <location>
        <begin position="2"/>
        <end position="263"/>
    </location>
</feature>
<proteinExistence type="predicted"/>
<protein>
    <submittedName>
        <fullName evidence="2">NmrA family transcriptional regulator</fullName>
    </submittedName>
</protein>
<name>A0A7G1NZJ9_9ACTN</name>
<dbReference type="SUPFAM" id="SSF51735">
    <property type="entry name" value="NAD(P)-binding Rossmann-fold domains"/>
    <property type="match status" value="1"/>
</dbReference>
<dbReference type="InterPro" id="IPR036291">
    <property type="entry name" value="NAD(P)-bd_dom_sf"/>
</dbReference>
<evidence type="ECO:0000313" key="2">
    <source>
        <dbReference type="EMBL" id="BCL26997.1"/>
    </source>
</evidence>
<dbReference type="InterPro" id="IPR051604">
    <property type="entry name" value="Ergot_Alk_Oxidoreductase"/>
</dbReference>
<dbReference type="Proteomes" id="UP000516444">
    <property type="component" value="Chromosome"/>
</dbReference>
<dbReference type="KEGG" id="sgm:GCM10017557_18560"/>
<dbReference type="PANTHER" id="PTHR43162">
    <property type="match status" value="1"/>
</dbReference>
<evidence type="ECO:0000259" key="1">
    <source>
        <dbReference type="Pfam" id="PF05368"/>
    </source>
</evidence>
<dbReference type="Gene3D" id="3.40.50.720">
    <property type="entry name" value="NAD(P)-binding Rossmann-like Domain"/>
    <property type="match status" value="1"/>
</dbReference>
<dbReference type="EMBL" id="AP023440">
    <property type="protein sequence ID" value="BCL26997.1"/>
    <property type="molecule type" value="Genomic_DNA"/>
</dbReference>